<dbReference type="RefSeq" id="WP_174404647.1">
    <property type="nucleotide sequence ID" value="NZ_BLVO01000012.1"/>
</dbReference>
<dbReference type="PANTHER" id="PTHR43031">
    <property type="entry name" value="FAD-DEPENDENT OXIDOREDUCTASE"/>
    <property type="match status" value="1"/>
</dbReference>
<dbReference type="GO" id="GO:0016740">
    <property type="term" value="F:transferase activity"/>
    <property type="evidence" value="ECO:0007669"/>
    <property type="project" value="UniProtKB-KW"/>
</dbReference>
<dbReference type="EMBL" id="BLVO01000012">
    <property type="protein sequence ID" value="GFM32998.1"/>
    <property type="molecule type" value="Genomic_DNA"/>
</dbReference>
<sequence>MRWRQFLTPVRSVDAHEARTMLDADPQIQLLDVRQEKEYQEEHIAGAKFIPLASLDDMLGEIDKERPVLVYCAIGGRSRVAAQLLAGKGFEKVLNLSGGIKAWNGWKGFGDYEQGLDLFMNAENLQEVLEVAYVMEKALGDFYMDMASRVSSPKVANLFSKLASVEDKHSKTVAERLQAVTGNAPLPEVGPDAAPEGGLSTAEYMHRLGTDTESPRDVVDFAMALEAQAMDLYARAAENAPDDSSREALERMALEERGHLKHLAVLMDSLV</sequence>
<dbReference type="SUPFAM" id="SSF47240">
    <property type="entry name" value="Ferritin-like"/>
    <property type="match status" value="1"/>
</dbReference>
<dbReference type="Pfam" id="PF00581">
    <property type="entry name" value="Rhodanese"/>
    <property type="match status" value="1"/>
</dbReference>
<dbReference type="InterPro" id="IPR050229">
    <property type="entry name" value="GlpE_sulfurtransferase"/>
</dbReference>
<keyword evidence="3" id="KW-1185">Reference proteome</keyword>
<dbReference type="AlphaFoldDB" id="A0A7J0BHF2"/>
<accession>A0A7J0BHF2</accession>
<dbReference type="GO" id="GO:0016491">
    <property type="term" value="F:oxidoreductase activity"/>
    <property type="evidence" value="ECO:0007669"/>
    <property type="project" value="InterPro"/>
</dbReference>
<dbReference type="InterPro" id="IPR036873">
    <property type="entry name" value="Rhodanese-like_dom_sf"/>
</dbReference>
<dbReference type="InterPro" id="IPR012347">
    <property type="entry name" value="Ferritin-like"/>
</dbReference>
<dbReference type="Pfam" id="PF02915">
    <property type="entry name" value="Rubrerythrin"/>
    <property type="match status" value="1"/>
</dbReference>
<proteinExistence type="predicted"/>
<dbReference type="CDD" id="cd01045">
    <property type="entry name" value="Ferritin_like_AB"/>
    <property type="match status" value="1"/>
</dbReference>
<dbReference type="InterPro" id="IPR001763">
    <property type="entry name" value="Rhodanese-like_dom"/>
</dbReference>
<dbReference type="CDD" id="cd00158">
    <property type="entry name" value="RHOD"/>
    <property type="match status" value="1"/>
</dbReference>
<comment type="caution">
    <text evidence="2">The sequence shown here is derived from an EMBL/GenBank/DDBJ whole genome shotgun (WGS) entry which is preliminary data.</text>
</comment>
<dbReference type="Proteomes" id="UP000503840">
    <property type="component" value="Unassembled WGS sequence"/>
</dbReference>
<organism evidence="2 3">
    <name type="scientific">Desulfovibrio subterraneus</name>
    <dbReference type="NCBI Taxonomy" id="2718620"/>
    <lineage>
        <taxon>Bacteria</taxon>
        <taxon>Pseudomonadati</taxon>
        <taxon>Thermodesulfobacteriota</taxon>
        <taxon>Desulfovibrionia</taxon>
        <taxon>Desulfovibrionales</taxon>
        <taxon>Desulfovibrionaceae</taxon>
        <taxon>Desulfovibrio</taxon>
    </lineage>
</organism>
<evidence type="ECO:0000313" key="2">
    <source>
        <dbReference type="EMBL" id="GFM32998.1"/>
    </source>
</evidence>
<name>A0A7J0BHF2_9BACT</name>
<evidence type="ECO:0000259" key="1">
    <source>
        <dbReference type="PROSITE" id="PS50206"/>
    </source>
</evidence>
<dbReference type="PROSITE" id="PS50206">
    <property type="entry name" value="RHODANESE_3"/>
    <property type="match status" value="1"/>
</dbReference>
<dbReference type="GO" id="GO:0046872">
    <property type="term" value="F:metal ion binding"/>
    <property type="evidence" value="ECO:0007669"/>
    <property type="project" value="InterPro"/>
</dbReference>
<protein>
    <submittedName>
        <fullName evidence="2">Sulfurtransferase</fullName>
    </submittedName>
</protein>
<reference evidence="2 3" key="1">
    <citation type="submission" date="2020-05" db="EMBL/GenBank/DDBJ databases">
        <title>Draft genome sequence of Desulfovibrio sp. strain HN2T.</title>
        <authorList>
            <person name="Ueno A."/>
            <person name="Tamazawa S."/>
            <person name="Tamamura S."/>
            <person name="Murakami T."/>
            <person name="Kiyama T."/>
            <person name="Inomata H."/>
            <person name="Amano Y."/>
            <person name="Miyakawa K."/>
            <person name="Tamaki H."/>
            <person name="Naganuma T."/>
            <person name="Kaneko K."/>
        </authorList>
    </citation>
    <scope>NUCLEOTIDE SEQUENCE [LARGE SCALE GENOMIC DNA]</scope>
    <source>
        <strain evidence="2 3">HN2</strain>
    </source>
</reference>
<dbReference type="PANTHER" id="PTHR43031:SF1">
    <property type="entry name" value="PYRIDINE NUCLEOTIDE-DISULPHIDE OXIDOREDUCTASE"/>
    <property type="match status" value="1"/>
</dbReference>
<dbReference type="SMART" id="SM00450">
    <property type="entry name" value="RHOD"/>
    <property type="match status" value="1"/>
</dbReference>
<keyword evidence="2" id="KW-0808">Transferase</keyword>
<evidence type="ECO:0000313" key="3">
    <source>
        <dbReference type="Proteomes" id="UP000503840"/>
    </source>
</evidence>
<dbReference type="InterPro" id="IPR003251">
    <property type="entry name" value="Rr_diiron-bd_dom"/>
</dbReference>
<dbReference type="Gene3D" id="1.20.1260.10">
    <property type="match status" value="1"/>
</dbReference>
<dbReference type="SUPFAM" id="SSF52821">
    <property type="entry name" value="Rhodanese/Cell cycle control phosphatase"/>
    <property type="match status" value="1"/>
</dbReference>
<feature type="domain" description="Rhodanese" evidence="1">
    <location>
        <begin position="24"/>
        <end position="105"/>
    </location>
</feature>
<gene>
    <name evidence="2" type="ORF">DSM101010T_13630</name>
</gene>
<dbReference type="Gene3D" id="3.40.250.10">
    <property type="entry name" value="Rhodanese-like domain"/>
    <property type="match status" value="1"/>
</dbReference>
<dbReference type="InterPro" id="IPR009078">
    <property type="entry name" value="Ferritin-like_SF"/>
</dbReference>